<evidence type="ECO:0000256" key="1">
    <source>
        <dbReference type="ARBA" id="ARBA00004761"/>
    </source>
</evidence>
<dbReference type="PANTHER" id="PTHR30246">
    <property type="entry name" value="2-KETO-3-DEOXY-6-PHOSPHOGLUCONATE ALDOLASE"/>
    <property type="match status" value="1"/>
</dbReference>
<evidence type="ECO:0000256" key="3">
    <source>
        <dbReference type="ARBA" id="ARBA00011233"/>
    </source>
</evidence>
<comment type="pathway">
    <text evidence="1">Carbohydrate acid metabolism.</text>
</comment>
<dbReference type="STRING" id="467210.HMPREF1866_00245"/>
<keyword evidence="5" id="KW-0119">Carbohydrate metabolism</keyword>
<dbReference type="Gene3D" id="3.20.20.70">
    <property type="entry name" value="Aldolase class I"/>
    <property type="match status" value="1"/>
</dbReference>
<dbReference type="AlphaFoldDB" id="A0A133ZZE2"/>
<dbReference type="Pfam" id="PF01081">
    <property type="entry name" value="Aldolase"/>
    <property type="match status" value="1"/>
</dbReference>
<protein>
    <submittedName>
        <fullName evidence="6">2-dehydro-3-deoxyphosphogluconate aldolase/4-hydroxy-2-oxoglutarate aldolase</fullName>
    </submittedName>
</protein>
<dbReference type="CDD" id="cd00452">
    <property type="entry name" value="KDPG_aldolase"/>
    <property type="match status" value="1"/>
</dbReference>
<evidence type="ECO:0000256" key="5">
    <source>
        <dbReference type="ARBA" id="ARBA00023277"/>
    </source>
</evidence>
<evidence type="ECO:0000313" key="6">
    <source>
        <dbReference type="EMBL" id="KXB60795.1"/>
    </source>
</evidence>
<dbReference type="GO" id="GO:0016829">
    <property type="term" value="F:lyase activity"/>
    <property type="evidence" value="ECO:0007669"/>
    <property type="project" value="UniProtKB-KW"/>
</dbReference>
<dbReference type="PATRIC" id="fig|467210.3.peg.241"/>
<keyword evidence="7" id="KW-1185">Reference proteome</keyword>
<evidence type="ECO:0000313" key="7">
    <source>
        <dbReference type="Proteomes" id="UP000070394"/>
    </source>
</evidence>
<comment type="caution">
    <text evidence="6">The sequence shown here is derived from an EMBL/GenBank/DDBJ whole genome shotgun (WGS) entry which is preliminary data.</text>
</comment>
<dbReference type="NCBIfam" id="NF005119">
    <property type="entry name" value="PRK06552.1"/>
    <property type="match status" value="1"/>
</dbReference>
<organism evidence="6 7">
    <name type="scientific">Lachnoanaerobaculum saburreum</name>
    <dbReference type="NCBI Taxonomy" id="467210"/>
    <lineage>
        <taxon>Bacteria</taxon>
        <taxon>Bacillati</taxon>
        <taxon>Bacillota</taxon>
        <taxon>Clostridia</taxon>
        <taxon>Lachnospirales</taxon>
        <taxon>Lachnospiraceae</taxon>
        <taxon>Lachnoanaerobaculum</taxon>
    </lineage>
</organism>
<dbReference type="NCBIfam" id="TIGR01182">
    <property type="entry name" value="eda"/>
    <property type="match status" value="1"/>
</dbReference>
<dbReference type="InterPro" id="IPR000887">
    <property type="entry name" value="Aldlse_KDPG_KHG"/>
</dbReference>
<proteinExistence type="inferred from homology"/>
<sequence length="220" mass="23305">MEVEMRKEQVLTRMKEDCLVAVVRAKNKEQGEKVIDAIVAGGINFIEITMTMDEGNPVEFIQFMADKYRNNDKVVIGAGTVLDPETARAVILAGANYVVSPGLNVETIKLCNRYRIPMLPGVMSPTEAITALEAGCDIIKVFPGNVVGPGAISSFKGPLPQGDFMPSGGVDVDNVDKWIKAGACAVGTGSSLTKGAKIGDFAAVTAKAREFVEAVAAARK</sequence>
<comment type="similarity">
    <text evidence="2">Belongs to the KHG/KDPG aldolase family.</text>
</comment>
<dbReference type="PANTHER" id="PTHR30246:SF1">
    <property type="entry name" value="2-DEHYDRO-3-DEOXY-6-PHOSPHOGALACTONATE ALDOLASE-RELATED"/>
    <property type="match status" value="1"/>
</dbReference>
<gene>
    <name evidence="6" type="ORF">HMPREF1866_00245</name>
</gene>
<dbReference type="InterPro" id="IPR013785">
    <property type="entry name" value="Aldolase_TIM"/>
</dbReference>
<accession>A0A133ZZE2</accession>
<dbReference type="EMBL" id="LSDA01000010">
    <property type="protein sequence ID" value="KXB60795.1"/>
    <property type="molecule type" value="Genomic_DNA"/>
</dbReference>
<reference evidence="7" key="1">
    <citation type="submission" date="2016-01" db="EMBL/GenBank/DDBJ databases">
        <authorList>
            <person name="Mitreva M."/>
            <person name="Pepin K.H."/>
            <person name="Mihindukulasuriya K.A."/>
            <person name="Fulton R."/>
            <person name="Fronick C."/>
            <person name="O'Laughlin M."/>
            <person name="Miner T."/>
            <person name="Herter B."/>
            <person name="Rosa B.A."/>
            <person name="Cordes M."/>
            <person name="Tomlinson C."/>
            <person name="Wollam A."/>
            <person name="Palsikar V.B."/>
            <person name="Mardis E.R."/>
            <person name="Wilson R.K."/>
        </authorList>
    </citation>
    <scope>NUCLEOTIDE SEQUENCE [LARGE SCALE GENOMIC DNA]</scope>
    <source>
        <strain evidence="7">DNF00896</strain>
    </source>
</reference>
<comment type="subunit">
    <text evidence="3">Homotrimer.</text>
</comment>
<evidence type="ECO:0000256" key="4">
    <source>
        <dbReference type="ARBA" id="ARBA00023239"/>
    </source>
</evidence>
<keyword evidence="4" id="KW-0456">Lyase</keyword>
<evidence type="ECO:0000256" key="2">
    <source>
        <dbReference type="ARBA" id="ARBA00006906"/>
    </source>
</evidence>
<dbReference type="Proteomes" id="UP000070394">
    <property type="component" value="Unassembled WGS sequence"/>
</dbReference>
<name>A0A133ZZE2_9FIRM</name>
<dbReference type="SUPFAM" id="SSF51569">
    <property type="entry name" value="Aldolase"/>
    <property type="match status" value="1"/>
</dbReference>